<dbReference type="PANTHER" id="PTHR19446">
    <property type="entry name" value="REVERSE TRANSCRIPTASES"/>
    <property type="match status" value="1"/>
</dbReference>
<dbReference type="KEGG" id="nta:107797417"/>
<reference evidence="2" key="1">
    <citation type="submission" date="2025-08" db="UniProtKB">
        <authorList>
            <consortium name="RefSeq"/>
        </authorList>
    </citation>
    <scope>IDENTIFICATION</scope>
</reference>
<dbReference type="Pfam" id="PF00078">
    <property type="entry name" value="RVT_1"/>
    <property type="match status" value="1"/>
</dbReference>
<gene>
    <name evidence="2" type="primary">LOC107797417</name>
</gene>
<evidence type="ECO:0000259" key="1">
    <source>
        <dbReference type="PROSITE" id="PS50878"/>
    </source>
</evidence>
<dbReference type="OrthoDB" id="1245115at2759"/>
<feature type="domain" description="Reverse transcriptase" evidence="1">
    <location>
        <begin position="1"/>
        <end position="194"/>
    </location>
</feature>
<dbReference type="Gene3D" id="3.30.70.270">
    <property type="match status" value="1"/>
</dbReference>
<protein>
    <recommendedName>
        <fullName evidence="1">Reverse transcriptase domain-containing protein</fullName>
    </recommendedName>
</protein>
<dbReference type="InterPro" id="IPR043128">
    <property type="entry name" value="Rev_trsase/Diguanyl_cyclase"/>
</dbReference>
<name>A0A1S4AGJ3_TOBAC</name>
<proteinExistence type="predicted"/>
<organism evidence="2">
    <name type="scientific">Nicotiana tabacum</name>
    <name type="common">Common tobacco</name>
    <dbReference type="NCBI Taxonomy" id="4097"/>
    <lineage>
        <taxon>Eukaryota</taxon>
        <taxon>Viridiplantae</taxon>
        <taxon>Streptophyta</taxon>
        <taxon>Embryophyta</taxon>
        <taxon>Tracheophyta</taxon>
        <taxon>Spermatophyta</taxon>
        <taxon>Magnoliopsida</taxon>
        <taxon>eudicotyledons</taxon>
        <taxon>Gunneridae</taxon>
        <taxon>Pentapetalae</taxon>
        <taxon>asterids</taxon>
        <taxon>lamiids</taxon>
        <taxon>Solanales</taxon>
        <taxon>Solanaceae</taxon>
        <taxon>Nicotianoideae</taxon>
        <taxon>Nicotianeae</taxon>
        <taxon>Nicotiana</taxon>
    </lineage>
</organism>
<dbReference type="STRING" id="4097.A0A1S4AGJ3"/>
<dbReference type="PROSITE" id="PS50878">
    <property type="entry name" value="RT_POL"/>
    <property type="match status" value="1"/>
</dbReference>
<accession>A0A1S4AGJ3</accession>
<dbReference type="AlphaFoldDB" id="A0A1S4AGJ3"/>
<sequence length="220" mass="25430">MGEGSRSEGEQDGAYIRQPIRFMPGRSTTEAIHLIRRLVEQYRDRKKDLHMVFIDLEKAYDKVLERAIKDIYDRAKSRVRKVGGESEHFSVVMELHQGSALSPFLFAPVMDALTHHVQGEMSWCMLFTDDIFLIDETQGRVNDRLEVWRHAPESKALKLSRTKMEYLECKFSADPREAWTCGLDRRHSWAGPIPKYGPGPVYRDGLYILFVGLVAQLPKF</sequence>
<dbReference type="InterPro" id="IPR000477">
    <property type="entry name" value="RT_dom"/>
</dbReference>
<dbReference type="PaxDb" id="4097-A0A1S4AGJ3"/>
<evidence type="ECO:0000313" key="2">
    <source>
        <dbReference type="RefSeq" id="XP_016475802.1"/>
    </source>
</evidence>
<dbReference type="RefSeq" id="XP_016475802.1">
    <property type="nucleotide sequence ID" value="XM_016620316.1"/>
</dbReference>